<keyword evidence="3" id="KW-1185">Reference proteome</keyword>
<dbReference type="Proteomes" id="UP000070544">
    <property type="component" value="Unassembled WGS sequence"/>
</dbReference>
<accession>A0A139ART8</accession>
<feature type="compositionally biased region" description="Low complexity" evidence="1">
    <location>
        <begin position="288"/>
        <end position="303"/>
    </location>
</feature>
<feature type="compositionally biased region" description="Basic and acidic residues" evidence="1">
    <location>
        <begin position="571"/>
        <end position="580"/>
    </location>
</feature>
<feature type="compositionally biased region" description="Polar residues" evidence="1">
    <location>
        <begin position="205"/>
        <end position="217"/>
    </location>
</feature>
<protein>
    <submittedName>
        <fullName evidence="2">Uncharacterized protein</fullName>
    </submittedName>
</protein>
<proteinExistence type="predicted"/>
<evidence type="ECO:0000313" key="3">
    <source>
        <dbReference type="Proteomes" id="UP000070544"/>
    </source>
</evidence>
<evidence type="ECO:0000256" key="1">
    <source>
        <dbReference type="SAM" id="MobiDB-lite"/>
    </source>
</evidence>
<evidence type="ECO:0000313" key="2">
    <source>
        <dbReference type="EMBL" id="KXS19374.1"/>
    </source>
</evidence>
<dbReference type="EMBL" id="KQ965738">
    <property type="protein sequence ID" value="KXS19374.1"/>
    <property type="molecule type" value="Genomic_DNA"/>
</dbReference>
<feature type="compositionally biased region" description="Polar residues" evidence="1">
    <location>
        <begin position="366"/>
        <end position="386"/>
    </location>
</feature>
<feature type="compositionally biased region" description="Basic and acidic residues" evidence="1">
    <location>
        <begin position="676"/>
        <end position="697"/>
    </location>
</feature>
<gene>
    <name evidence="2" type="ORF">M427DRAFT_448843</name>
</gene>
<organism evidence="2 3">
    <name type="scientific">Gonapodya prolifera (strain JEL478)</name>
    <name type="common">Monoblepharis prolifera</name>
    <dbReference type="NCBI Taxonomy" id="1344416"/>
    <lineage>
        <taxon>Eukaryota</taxon>
        <taxon>Fungi</taxon>
        <taxon>Fungi incertae sedis</taxon>
        <taxon>Chytridiomycota</taxon>
        <taxon>Chytridiomycota incertae sedis</taxon>
        <taxon>Monoblepharidomycetes</taxon>
        <taxon>Monoblepharidales</taxon>
        <taxon>Gonapodyaceae</taxon>
        <taxon>Gonapodya</taxon>
    </lineage>
</organism>
<name>A0A139ART8_GONPJ</name>
<feature type="compositionally biased region" description="Polar residues" evidence="1">
    <location>
        <begin position="132"/>
        <end position="142"/>
    </location>
</feature>
<feature type="compositionally biased region" description="Polar residues" evidence="1">
    <location>
        <begin position="151"/>
        <end position="182"/>
    </location>
</feature>
<feature type="compositionally biased region" description="Polar residues" evidence="1">
    <location>
        <begin position="43"/>
        <end position="66"/>
    </location>
</feature>
<feature type="compositionally biased region" description="Polar residues" evidence="1">
    <location>
        <begin position="757"/>
        <end position="786"/>
    </location>
</feature>
<feature type="compositionally biased region" description="Basic and acidic residues" evidence="1">
    <location>
        <begin position="442"/>
        <end position="480"/>
    </location>
</feature>
<feature type="region of interest" description="Disordered" evidence="1">
    <location>
        <begin position="740"/>
        <end position="786"/>
    </location>
</feature>
<feature type="region of interest" description="Disordered" evidence="1">
    <location>
        <begin position="1"/>
        <end position="697"/>
    </location>
</feature>
<feature type="compositionally biased region" description="Basic and acidic residues" evidence="1">
    <location>
        <begin position="607"/>
        <end position="624"/>
    </location>
</feature>
<feature type="compositionally biased region" description="Basic and acidic residues" evidence="1">
    <location>
        <begin position="537"/>
        <end position="563"/>
    </location>
</feature>
<feature type="compositionally biased region" description="Basic and acidic residues" evidence="1">
    <location>
        <begin position="224"/>
        <end position="236"/>
    </location>
</feature>
<dbReference type="AlphaFoldDB" id="A0A139ART8"/>
<sequence length="852" mass="93654">MKNDMGFRGGVNRGRGSHSRGFGIVGRGRAANASFAAKRTQPEDSIQGSWSESSPSTEGDSHSSVWGSHLTELPTIPPRALRIAGTAKESVKNSLNTGGPPHPVPIPSLMDVDAVPPPPSRQGISIVGTGRKSASTQLTSSDPVHDMGSPTDASFSSSRTPNNLLVDSQGTGSTITTANHSRTLSDVDKASGVVAPSGIADSGADRTTSQDNSTTVDPMNHMHSKPDSITTRDRNKITPGSIETQRPRSQRVVSLRGALKSSGRGRGRGRGSVNSVGEDRLGAVTANQVQQTESSPSPSQEEVVPSRHDFQSDLNRLQDARHPPQSPTAGDGMDLFQDAEGRRSSEVMLRSSAPSRSPRNVENDQRQNPGHTPSSDVTDCQESTMATAGGVSHSAAGFGNDPHRSENVDNTPLVTELVPESYRLENLDVSDQPQNEEPNEEPNTRFSDREPEIDDKSHSRTLPEKLRDSDSHSSHIEVGREPSTSPTRQRQKSEIHQSTDTPKLGRSSRERETSEIRGPLARSVGSHRSGQFFTRHYTAEDRERERREEVLSRSRRDSRDRDMAPFNGTPKNDDNVKDPRIFTSPPKDIVEKFASVRGRNSPTSRPADLDENSKPQIKSWDRNRFRSQHPYTLPTPAAGPNRYGHDSGLGTVHRGSPSDDVEQFGPPPRRWSGTSNKDHDRPGERIRDPVQRIRGNDGRRWHEGDIIASPVGLLLASERYKGKDQMHVTSHLPGYRGRKKWDLDEYSDDPQEDRRPLTSQRSTAAEQWESISPAISPSRGNPNTVSKVTTALPKGAPEKFGQHVRVRGVHCRTRHILWFPLMSHLFLNYRCGRSFTPPSSRIESGSETRSCR</sequence>
<reference evidence="2 3" key="1">
    <citation type="journal article" date="2015" name="Genome Biol. Evol.">
        <title>Phylogenomic analyses indicate that early fungi evolved digesting cell walls of algal ancestors of land plants.</title>
        <authorList>
            <person name="Chang Y."/>
            <person name="Wang S."/>
            <person name="Sekimoto S."/>
            <person name="Aerts A.L."/>
            <person name="Choi C."/>
            <person name="Clum A."/>
            <person name="LaButti K.M."/>
            <person name="Lindquist E.A."/>
            <person name="Yee Ngan C."/>
            <person name="Ohm R.A."/>
            <person name="Salamov A.A."/>
            <person name="Grigoriev I.V."/>
            <person name="Spatafora J.W."/>
            <person name="Berbee M.L."/>
        </authorList>
    </citation>
    <scope>NUCLEOTIDE SEQUENCE [LARGE SCALE GENOMIC DNA]</scope>
    <source>
        <strain evidence="2 3">JEL478</strain>
    </source>
</reference>
<feature type="compositionally biased region" description="Basic and acidic residues" evidence="1">
    <location>
        <begin position="304"/>
        <end position="322"/>
    </location>
</feature>